<reference evidence="2" key="2">
    <citation type="submission" date="2016-01" db="EMBL/GenBank/DDBJ databases">
        <title>Diatom-associated endosymboitic cyanobacterium lacks core nitrogen metabolism enzymes.</title>
        <authorList>
            <person name="Hilton J.A."/>
            <person name="Foster R.A."/>
            <person name="Tripp H.J."/>
            <person name="Carter B.J."/>
            <person name="Zehr J.P."/>
            <person name="Villareal T.A."/>
        </authorList>
    </citation>
    <scope>NUCLEOTIDE SEQUENCE [LARGE SCALE GENOMIC DNA]</scope>
    <source>
        <strain evidence="2">HH01</strain>
    </source>
</reference>
<organism evidence="1 2">
    <name type="scientific">Richelia intracellularis HH01</name>
    <dbReference type="NCBI Taxonomy" id="1165094"/>
    <lineage>
        <taxon>Bacteria</taxon>
        <taxon>Bacillati</taxon>
        <taxon>Cyanobacteriota</taxon>
        <taxon>Cyanophyceae</taxon>
        <taxon>Nostocales</taxon>
        <taxon>Nostocaceae</taxon>
        <taxon>Richelia</taxon>
    </lineage>
</organism>
<keyword evidence="1" id="KW-0808">Transferase</keyword>
<dbReference type="GO" id="GO:0016740">
    <property type="term" value="F:transferase activity"/>
    <property type="evidence" value="ECO:0007669"/>
    <property type="project" value="UniProtKB-KW"/>
</dbReference>
<name>M1WZE9_9NOST</name>
<proteinExistence type="predicted"/>
<dbReference type="EMBL" id="CAIY01000045">
    <property type="protein sequence ID" value="CCH67537.1"/>
    <property type="molecule type" value="Genomic_DNA"/>
</dbReference>
<comment type="caution">
    <text evidence="1">The sequence shown here is derived from an EMBL/GenBank/DDBJ whole genome shotgun (WGS) entry which is preliminary data.</text>
</comment>
<dbReference type="AlphaFoldDB" id="M1WZE9"/>
<dbReference type="STRING" id="1165094.RINTHH_13820"/>
<protein>
    <submittedName>
        <fullName evidence="1">COG0438: Glycosyltransferase</fullName>
    </submittedName>
</protein>
<sequence length="98" mass="11239">MAAIFNTSFKNQQRQLSPASILFLGLGWFPNIAGGLERYIYELTQQLVNNQDQINLCGIDLPNISINNKFRLTNLCQSNLSTLHRLYSVRKTLKNQPR</sequence>
<keyword evidence="2" id="KW-1185">Reference proteome</keyword>
<reference evidence="1 2" key="1">
    <citation type="submission" date="2012-05" db="EMBL/GenBank/DDBJ databases">
        <authorList>
            <person name="Hilton J."/>
        </authorList>
    </citation>
    <scope>NUCLEOTIDE SEQUENCE [LARGE SCALE GENOMIC DNA]</scope>
    <source>
        <strain evidence="1 2">HH01</strain>
    </source>
</reference>
<dbReference type="Proteomes" id="UP000053051">
    <property type="component" value="Unassembled WGS sequence"/>
</dbReference>
<evidence type="ECO:0000313" key="1">
    <source>
        <dbReference type="EMBL" id="CCH67537.1"/>
    </source>
</evidence>
<accession>M1WZE9</accession>
<gene>
    <name evidence="1" type="ORF">RINTHH_13820</name>
</gene>
<evidence type="ECO:0000313" key="2">
    <source>
        <dbReference type="Proteomes" id="UP000053051"/>
    </source>
</evidence>